<feature type="compositionally biased region" description="Basic residues" evidence="1">
    <location>
        <begin position="372"/>
        <end position="381"/>
    </location>
</feature>
<evidence type="ECO:0000313" key="2">
    <source>
        <dbReference type="EMBL" id="EJK58194.1"/>
    </source>
</evidence>
<organism evidence="2 3">
    <name type="scientific">Thalassiosira oceanica</name>
    <name type="common">Marine diatom</name>
    <dbReference type="NCBI Taxonomy" id="159749"/>
    <lineage>
        <taxon>Eukaryota</taxon>
        <taxon>Sar</taxon>
        <taxon>Stramenopiles</taxon>
        <taxon>Ochrophyta</taxon>
        <taxon>Bacillariophyta</taxon>
        <taxon>Coscinodiscophyceae</taxon>
        <taxon>Thalassiosirophycidae</taxon>
        <taxon>Thalassiosirales</taxon>
        <taxon>Thalassiosiraceae</taxon>
        <taxon>Thalassiosira</taxon>
    </lineage>
</organism>
<feature type="region of interest" description="Disordered" evidence="1">
    <location>
        <begin position="356"/>
        <end position="387"/>
    </location>
</feature>
<dbReference type="EMBL" id="AGNL01025949">
    <property type="protein sequence ID" value="EJK58194.1"/>
    <property type="molecule type" value="Genomic_DNA"/>
</dbReference>
<dbReference type="Proteomes" id="UP000266841">
    <property type="component" value="Unassembled WGS sequence"/>
</dbReference>
<protein>
    <submittedName>
        <fullName evidence="2">Uncharacterized protein</fullName>
    </submittedName>
</protein>
<comment type="caution">
    <text evidence="2">The sequence shown here is derived from an EMBL/GenBank/DDBJ whole genome shotgun (WGS) entry which is preliminary data.</text>
</comment>
<evidence type="ECO:0000256" key="1">
    <source>
        <dbReference type="SAM" id="MobiDB-lite"/>
    </source>
</evidence>
<dbReference type="AlphaFoldDB" id="K0S0L9"/>
<reference evidence="2 3" key="1">
    <citation type="journal article" date="2012" name="Genome Biol.">
        <title>Genome and low-iron response of an oceanic diatom adapted to chronic iron limitation.</title>
        <authorList>
            <person name="Lommer M."/>
            <person name="Specht M."/>
            <person name="Roy A.S."/>
            <person name="Kraemer L."/>
            <person name="Andreson R."/>
            <person name="Gutowska M.A."/>
            <person name="Wolf J."/>
            <person name="Bergner S.V."/>
            <person name="Schilhabel M.B."/>
            <person name="Klostermeier U.C."/>
            <person name="Beiko R.G."/>
            <person name="Rosenstiel P."/>
            <person name="Hippler M."/>
            <person name="Laroche J."/>
        </authorList>
    </citation>
    <scope>NUCLEOTIDE SEQUENCE [LARGE SCALE GENOMIC DNA]</scope>
    <source>
        <strain evidence="2 3">CCMP1005</strain>
    </source>
</reference>
<sequence length="412" mass="44826">MKLAHALASGSLLAFGSAIDPKRATGNLRHIENESAKSENDVERFLFDAESMSMAATEREDNFDGLFLMGGAKSGKGGKGDMDFFFVGHEECVDADFNRYDSIAYVGIDGEGACLDKCGDFKYTAPPGKLIGLEYTPAAKWCLCLFEDDYLDTIECPEEAATCSTCPEGKGEVMGTEIGSVVLEGGPLCYRYGPPGLKPSSFTDFNEDGSLCLSSTGLRYESIRFLNIETDTGLLPEPTPFPFNSPEGCAVECRKAGIVNFVGLFYEKGEAKFFGFGPDPIDPVDVVYHECHCLLPDGAADCSGYPYDDFTICTRRGGGTGPVSFTVNKDLYISKMSDPPFYSVTDTSCTRNDNFDPTEPTLGAKFPGQRTKAGKGGKGAKKGLGGDGGRGGRYDDDYYYDDYFYYDDFYYF</sequence>
<name>K0S0L9_THAOC</name>
<keyword evidence="3" id="KW-1185">Reference proteome</keyword>
<evidence type="ECO:0000313" key="3">
    <source>
        <dbReference type="Proteomes" id="UP000266841"/>
    </source>
</evidence>
<proteinExistence type="predicted"/>
<accession>K0S0L9</accession>
<gene>
    <name evidence="2" type="ORF">THAOC_21701</name>
</gene>